<dbReference type="RefSeq" id="WP_003474382.1">
    <property type="nucleotide sequence ID" value="NZ_APML01000084.1"/>
</dbReference>
<feature type="transmembrane region" description="Helical" evidence="1">
    <location>
        <begin position="247"/>
        <end position="266"/>
    </location>
</feature>
<dbReference type="PANTHER" id="PTHR30590">
    <property type="entry name" value="INNER MEMBRANE PROTEIN"/>
    <property type="match status" value="1"/>
</dbReference>
<dbReference type="OrthoDB" id="9807744at2"/>
<gene>
    <name evidence="3" type="ORF">J416_15042</name>
</gene>
<dbReference type="PATRIC" id="fig|1308866.3.peg.3026"/>
<dbReference type="EMBL" id="APML01000084">
    <property type="protein sequence ID" value="ENH95656.1"/>
    <property type="molecule type" value="Genomic_DNA"/>
</dbReference>
<feature type="transmembrane region" description="Helical" evidence="1">
    <location>
        <begin position="123"/>
        <end position="139"/>
    </location>
</feature>
<feature type="transmembrane region" description="Helical" evidence="1">
    <location>
        <begin position="278"/>
        <end position="296"/>
    </location>
</feature>
<sequence>MTKQVQPLAQNQRLPWIDAARGFAIFGIFVVNLLSFHAPYFLYGNQVSYWGASDASIWHMIIDIFFQASFYSLFSFLFGFGMQIIFENVKQKIDKPRKLMARRLVMLLLFGIVHAFLIWYGDILITYSIIGFLLLLFVYRKNVTLWTWALCLWLIPVFLYTGLLYIAQDMMGDISNYQAIEKAFEHYGSGSWIDAYQQNLHDWLYANGIGSMILSALNLLPIFLFGVLFARKKWLHDTKTHKRTLQWFALGSGCLFVLCKAGPYLIGNPLWLTMVQDYIGGTVSAVFYVVMITLSYRYLQRIGRWFGYVGKMALSNYILQSIIGVVVFYSFGFGLYGELSPLQTVAIAFIVFPLQVIISRLWLKKFSRGPLEILWRKWTYRGLDKHQDEQQTLRTAGK</sequence>
<name>N4WR12_9BACI</name>
<protein>
    <recommendedName>
        <fullName evidence="2">DUF418 domain-containing protein</fullName>
    </recommendedName>
</protein>
<evidence type="ECO:0000259" key="2">
    <source>
        <dbReference type="Pfam" id="PF04235"/>
    </source>
</evidence>
<feature type="transmembrane region" description="Helical" evidence="1">
    <location>
        <begin position="146"/>
        <end position="167"/>
    </location>
</feature>
<feature type="transmembrane region" description="Helical" evidence="1">
    <location>
        <begin position="317"/>
        <end position="336"/>
    </location>
</feature>
<dbReference type="AlphaFoldDB" id="N4WR12"/>
<keyword evidence="1" id="KW-0812">Transmembrane</keyword>
<feature type="transmembrane region" description="Helical" evidence="1">
    <location>
        <begin position="204"/>
        <end position="227"/>
    </location>
</feature>
<feature type="transmembrane region" description="Helical" evidence="1">
    <location>
        <begin position="21"/>
        <end position="43"/>
    </location>
</feature>
<dbReference type="STRING" id="1308866.J416_15042"/>
<dbReference type="InterPro" id="IPR052529">
    <property type="entry name" value="Bact_Transport_Assoc"/>
</dbReference>
<dbReference type="PANTHER" id="PTHR30590:SF2">
    <property type="entry name" value="INNER MEMBRANE PROTEIN"/>
    <property type="match status" value="1"/>
</dbReference>
<evidence type="ECO:0000256" key="1">
    <source>
        <dbReference type="SAM" id="Phobius"/>
    </source>
</evidence>
<feature type="transmembrane region" description="Helical" evidence="1">
    <location>
        <begin position="342"/>
        <end position="363"/>
    </location>
</feature>
<dbReference type="Pfam" id="PF04235">
    <property type="entry name" value="DUF418"/>
    <property type="match status" value="1"/>
</dbReference>
<evidence type="ECO:0000313" key="4">
    <source>
        <dbReference type="Proteomes" id="UP000012283"/>
    </source>
</evidence>
<dbReference type="InterPro" id="IPR007349">
    <property type="entry name" value="DUF418"/>
</dbReference>
<keyword evidence="4" id="KW-1185">Reference proteome</keyword>
<comment type="caution">
    <text evidence="3">The sequence shown here is derived from an EMBL/GenBank/DDBJ whole genome shotgun (WGS) entry which is preliminary data.</text>
</comment>
<feature type="transmembrane region" description="Helical" evidence="1">
    <location>
        <begin position="100"/>
        <end position="117"/>
    </location>
</feature>
<evidence type="ECO:0000313" key="3">
    <source>
        <dbReference type="EMBL" id="ENH95656.1"/>
    </source>
</evidence>
<reference evidence="3 4" key="1">
    <citation type="submission" date="2013-03" db="EMBL/GenBank/DDBJ databases">
        <title>Draft genome sequence of Gracibacillus halophilus YIM-C55.5, a moderately halophilic and thermophilic organism from the Xiaochaidamu salt lake.</title>
        <authorList>
            <person name="Sugumar T."/>
            <person name="Polireddy D.R."/>
            <person name="Antony A."/>
            <person name="Madhava Y.R."/>
            <person name="Sivakumar N."/>
        </authorList>
    </citation>
    <scope>NUCLEOTIDE SEQUENCE [LARGE SCALE GENOMIC DNA]</scope>
    <source>
        <strain evidence="3 4">YIM-C55.5</strain>
    </source>
</reference>
<keyword evidence="1" id="KW-0472">Membrane</keyword>
<dbReference type="eggNOG" id="COG2311">
    <property type="taxonomic scope" value="Bacteria"/>
</dbReference>
<accession>N4WR12</accession>
<feature type="transmembrane region" description="Helical" evidence="1">
    <location>
        <begin position="55"/>
        <end position="80"/>
    </location>
</feature>
<keyword evidence="1" id="KW-1133">Transmembrane helix</keyword>
<organism evidence="3 4">
    <name type="scientific">Gracilibacillus halophilus YIM-C55.5</name>
    <dbReference type="NCBI Taxonomy" id="1308866"/>
    <lineage>
        <taxon>Bacteria</taxon>
        <taxon>Bacillati</taxon>
        <taxon>Bacillota</taxon>
        <taxon>Bacilli</taxon>
        <taxon>Bacillales</taxon>
        <taxon>Bacillaceae</taxon>
        <taxon>Gracilibacillus</taxon>
    </lineage>
</organism>
<feature type="domain" description="DUF418" evidence="2">
    <location>
        <begin position="229"/>
        <end position="381"/>
    </location>
</feature>
<proteinExistence type="predicted"/>
<dbReference type="Proteomes" id="UP000012283">
    <property type="component" value="Unassembled WGS sequence"/>
</dbReference>